<dbReference type="InterPro" id="IPR058347">
    <property type="entry name" value="DUF8034"/>
</dbReference>
<name>A0ABS5CHL2_9BACL</name>
<dbReference type="RefSeq" id="WP_210661707.1">
    <property type="nucleotide sequence ID" value="NZ_JAGKSP010000010.1"/>
</dbReference>
<gene>
    <name evidence="1" type="ORF">I8J30_21845</name>
</gene>
<keyword evidence="2" id="KW-1185">Reference proteome</keyword>
<evidence type="ECO:0000313" key="1">
    <source>
        <dbReference type="EMBL" id="MBP3965358.1"/>
    </source>
</evidence>
<organism evidence="1 2">
    <name type="scientific">Paenibacillus lignilyticus</name>
    <dbReference type="NCBI Taxonomy" id="1172615"/>
    <lineage>
        <taxon>Bacteria</taxon>
        <taxon>Bacillati</taxon>
        <taxon>Bacillota</taxon>
        <taxon>Bacilli</taxon>
        <taxon>Bacillales</taxon>
        <taxon>Paenibacillaceae</taxon>
        <taxon>Paenibacillus</taxon>
    </lineage>
</organism>
<sequence length="660" mass="75434">MLKLQANLAFYEPPKWALLERQLINLMNDAVEPLLERYIRPDGTILWPTTDTHTGIDALDDMYESFFNWPLFYILGGHEKFKTLSKKEFDAITAQFARYDSGTGHKMVEKEYEQGYDWFHQGEGYTMFYHMGLMDPNDPVIKERAKRFAGLFLNEDPEAINYDPEHRIIPYPHSGSKGATDRNFKTHFSGWYYIDWMRHYGLHFQDVPGVTTLDDLKHDEGAMAMGKAIVERASRGDIPLNLLATSMVTNAYLHTGDPKYKAWVKEYVDAWIDRTKQNGGLIPDNVGLNGIIGEHNGGKWYGGWYGWTWPHGWVSIGQGVGVAAQNALLLERDPAYMDFLRSQLTIMNDKAIVGEDGTRYLPNKFGDPGWYEYTTSNIILDDDGKTVTWKDHAFEFTTIEPFYPTHLWYMSMEEADHTLLKSLRNYAKPDYNQIRYFRNKDQAGHDYCWVSYLEGEYPSYPEEILSYNLTQIYQRLSFMRTDTEDPADYRDDYLQIRNTVTLEGLLQLTLGAPSPLYNGGLLQARLRYYDADAKRPGLPADVAALVEKLEADRTTVKLVNLHPTQSRSVILQAGAFGEHQFTDVAYTVFGTAVNDGSQLSASTTMEKLPSGLFNPQSATATAEVNDKWLQVTIEPGSHTTLELGMARFVNDPSYQEPWSE</sequence>
<accession>A0ABS5CHL2</accession>
<reference evidence="1 2" key="1">
    <citation type="submission" date="2021-04" db="EMBL/GenBank/DDBJ databases">
        <title>Paenibacillus sp. DLE-14 whole genome sequence.</title>
        <authorList>
            <person name="Ham Y.J."/>
        </authorList>
    </citation>
    <scope>NUCLEOTIDE SEQUENCE [LARGE SCALE GENOMIC DNA]</scope>
    <source>
        <strain evidence="1 2">DLE-14</strain>
    </source>
</reference>
<protein>
    <submittedName>
        <fullName evidence="1">Uncharacterized protein</fullName>
    </submittedName>
</protein>
<proteinExistence type="predicted"/>
<dbReference type="Proteomes" id="UP000673394">
    <property type="component" value="Unassembled WGS sequence"/>
</dbReference>
<dbReference type="EMBL" id="JAGKSP010000010">
    <property type="protein sequence ID" value="MBP3965358.1"/>
    <property type="molecule type" value="Genomic_DNA"/>
</dbReference>
<evidence type="ECO:0000313" key="2">
    <source>
        <dbReference type="Proteomes" id="UP000673394"/>
    </source>
</evidence>
<comment type="caution">
    <text evidence="1">The sequence shown here is derived from an EMBL/GenBank/DDBJ whole genome shotgun (WGS) entry which is preliminary data.</text>
</comment>
<dbReference type="Pfam" id="PF26099">
    <property type="entry name" value="DUF8034"/>
    <property type="match status" value="1"/>
</dbReference>